<feature type="domain" description="Peptidase C45 hydrolase" evidence="1">
    <location>
        <begin position="106"/>
        <end position="320"/>
    </location>
</feature>
<dbReference type="RefSeq" id="WP_167017078.1">
    <property type="nucleotide sequence ID" value="NZ_VWXF01000009.1"/>
</dbReference>
<dbReference type="InterPro" id="IPR005079">
    <property type="entry name" value="Peptidase_C45_hydrolase"/>
</dbReference>
<name>A0ABX0RE76_9GAMM</name>
<reference evidence="2 3" key="1">
    <citation type="journal article" date="2019" name="bioRxiv">
        <title>Bacteria contribute to plant secondary compound degradation in a generalist herbivore system.</title>
        <authorList>
            <person name="Francoeur C.B."/>
            <person name="Khadempour L."/>
            <person name="Moreira-Soto R.D."/>
            <person name="Gotting K."/>
            <person name="Book A.J."/>
            <person name="Pinto-Tomas A.A."/>
            <person name="Keefover-Ring K."/>
            <person name="Currie C.R."/>
        </authorList>
    </citation>
    <scope>NUCLEOTIDE SEQUENCE [LARGE SCALE GENOMIC DNA]</scope>
    <source>
        <strain evidence="2">Acro-835</strain>
    </source>
</reference>
<dbReference type="InterPro" id="IPR047801">
    <property type="entry name" value="Peptidase_C45"/>
</dbReference>
<accession>A0ABX0RE76</accession>
<dbReference type="Proteomes" id="UP001515683">
    <property type="component" value="Unassembled WGS sequence"/>
</dbReference>
<protein>
    <submittedName>
        <fullName evidence="2">Acyl-CoA--6-aminopenicillanic acid acyl-transferase</fullName>
    </submittedName>
</protein>
<organism evidence="2 3">
    <name type="scientific">Candidatus Pantoea multigeneris</name>
    <dbReference type="NCBI Taxonomy" id="2608357"/>
    <lineage>
        <taxon>Bacteria</taxon>
        <taxon>Pseudomonadati</taxon>
        <taxon>Pseudomonadota</taxon>
        <taxon>Gammaproteobacteria</taxon>
        <taxon>Enterobacterales</taxon>
        <taxon>Erwiniaceae</taxon>
        <taxon>Pantoea</taxon>
    </lineage>
</organism>
<evidence type="ECO:0000259" key="1">
    <source>
        <dbReference type="Pfam" id="PF03417"/>
    </source>
</evidence>
<evidence type="ECO:0000313" key="2">
    <source>
        <dbReference type="EMBL" id="NIF23660.1"/>
    </source>
</evidence>
<dbReference type="InterPro" id="IPR047794">
    <property type="entry name" value="C45_proenzyme-like"/>
</dbReference>
<comment type="caution">
    <text evidence="2">The sequence shown here is derived from an EMBL/GenBank/DDBJ whole genome shotgun (WGS) entry which is preliminary data.</text>
</comment>
<dbReference type="EMBL" id="VWXF01000009">
    <property type="protein sequence ID" value="NIF23660.1"/>
    <property type="molecule type" value="Genomic_DNA"/>
</dbReference>
<gene>
    <name evidence="2" type="ORF">F3J40_18950</name>
</gene>
<dbReference type="Pfam" id="PF03417">
    <property type="entry name" value="AAT"/>
    <property type="match status" value="1"/>
</dbReference>
<dbReference type="PANTHER" id="PTHR34180">
    <property type="entry name" value="PEPTIDASE C45"/>
    <property type="match status" value="1"/>
</dbReference>
<proteinExistence type="predicted"/>
<dbReference type="Gene3D" id="3.60.60.10">
    <property type="entry name" value="Penicillin V Acylase, Chain A"/>
    <property type="match status" value="1"/>
</dbReference>
<dbReference type="NCBIfam" id="NF040521">
    <property type="entry name" value="C45_proenzyme"/>
    <property type="match status" value="1"/>
</dbReference>
<keyword evidence="3" id="KW-1185">Reference proteome</keyword>
<dbReference type="PANTHER" id="PTHR34180:SF1">
    <property type="entry name" value="BETA-ALANYL-DOPAMINE_CARCININE HYDROLASE"/>
    <property type="match status" value="1"/>
</dbReference>
<sequence length="345" mass="37137">MKTINLSGSAWDIGHGLGLAGREAWHQQLRQTSLWQTVTAMGQSSELLAMEQRVRERFPAIWQEIEGLAAGLEAPVSEVFAWNCRGDLVPSTSDGCTTVTGSAGRDEWIIAHNEDGFPQLRNACFLVRVRPEKGLAFLSFAYPGSLCGHTFALNEKGLVNTVNNIRAQVRPAGLPRQILARASLNAETLQEAVEILTSSPRAGAFHHTLGQAGFGVVSVEACGTGCSVAVINTVSGHANHLIHPEQAATLQTITASSGERQACLDRWLETQSAHLRPEAALTVLSSQENAQLPVYRLDPQDPDDENTLATAIFHLTTQGVSWELFGLDRQQAENSGLGVNLSPCG</sequence>
<evidence type="ECO:0000313" key="3">
    <source>
        <dbReference type="Proteomes" id="UP001515683"/>
    </source>
</evidence>